<dbReference type="Proteomes" id="UP000650994">
    <property type="component" value="Unassembled WGS sequence"/>
</dbReference>
<keyword evidence="2" id="KW-1185">Reference proteome</keyword>
<evidence type="ECO:0000313" key="2">
    <source>
        <dbReference type="Proteomes" id="UP000650994"/>
    </source>
</evidence>
<gene>
    <name evidence="1" type="ORF">GCM10010984_06090</name>
</gene>
<organism evidence="1 2">
    <name type="scientific">Chishuiella changwenlii</name>
    <dbReference type="NCBI Taxonomy" id="1434701"/>
    <lineage>
        <taxon>Bacteria</taxon>
        <taxon>Pseudomonadati</taxon>
        <taxon>Bacteroidota</taxon>
        <taxon>Flavobacteriia</taxon>
        <taxon>Flavobacteriales</taxon>
        <taxon>Weeksellaceae</taxon>
        <taxon>Chishuiella</taxon>
    </lineage>
</organism>
<protein>
    <recommendedName>
        <fullName evidence="3">DUF2116 family Zn-ribbon domain-containing protein</fullName>
    </recommendedName>
</protein>
<accession>A0ABQ1TBS9</accession>
<proteinExistence type="predicted"/>
<sequence>MNTCLQCNQTLFGRKDKKFCNDFCRNTFNNNLNKDKVEIVRNVNNRLRKNNRILKSLLDVGAISVSKNQLDLSKFDFRYITNLNDSKGTPIYYVYDVGYQPLDEENYLLFQE</sequence>
<dbReference type="EMBL" id="BMFL01000003">
    <property type="protein sequence ID" value="GGE91127.1"/>
    <property type="molecule type" value="Genomic_DNA"/>
</dbReference>
<dbReference type="RefSeq" id="WP_072933103.1">
    <property type="nucleotide sequence ID" value="NZ_DAINVI010000008.1"/>
</dbReference>
<evidence type="ECO:0000313" key="1">
    <source>
        <dbReference type="EMBL" id="GGE91127.1"/>
    </source>
</evidence>
<evidence type="ECO:0008006" key="3">
    <source>
        <dbReference type="Google" id="ProtNLM"/>
    </source>
</evidence>
<comment type="caution">
    <text evidence="1">The sequence shown here is derived from an EMBL/GenBank/DDBJ whole genome shotgun (WGS) entry which is preliminary data.</text>
</comment>
<name>A0ABQ1TBS9_9FLAO</name>
<reference evidence="2" key="1">
    <citation type="journal article" date="2019" name="Int. J. Syst. Evol. Microbiol.">
        <title>The Global Catalogue of Microorganisms (GCM) 10K type strain sequencing project: providing services to taxonomists for standard genome sequencing and annotation.</title>
        <authorList>
            <consortium name="The Broad Institute Genomics Platform"/>
            <consortium name="The Broad Institute Genome Sequencing Center for Infectious Disease"/>
            <person name="Wu L."/>
            <person name="Ma J."/>
        </authorList>
    </citation>
    <scope>NUCLEOTIDE SEQUENCE [LARGE SCALE GENOMIC DNA]</scope>
    <source>
        <strain evidence="2">CGMCC 1.12707</strain>
    </source>
</reference>